<dbReference type="RefSeq" id="WP_066753109.1">
    <property type="nucleotide sequence ID" value="NZ_JBHUMB010000005.1"/>
</dbReference>
<gene>
    <name evidence="1" type="ORF">ACFSQ6_00885</name>
</gene>
<accession>A0ABW5U7Z5</accession>
<evidence type="ECO:0000313" key="2">
    <source>
        <dbReference type="Proteomes" id="UP001597418"/>
    </source>
</evidence>
<dbReference type="EMBL" id="JBHUMB010000005">
    <property type="protein sequence ID" value="MFD2741943.1"/>
    <property type="molecule type" value="Genomic_DNA"/>
</dbReference>
<name>A0ABW5U7Z5_9SPHI</name>
<evidence type="ECO:0000313" key="1">
    <source>
        <dbReference type="EMBL" id="MFD2741943.1"/>
    </source>
</evidence>
<comment type="caution">
    <text evidence="1">The sequence shown here is derived from an EMBL/GenBank/DDBJ whole genome shotgun (WGS) entry which is preliminary data.</text>
</comment>
<protein>
    <submittedName>
        <fullName evidence="1">Uncharacterized protein</fullName>
    </submittedName>
</protein>
<proteinExistence type="predicted"/>
<dbReference type="Proteomes" id="UP001597418">
    <property type="component" value="Unassembled WGS sequence"/>
</dbReference>
<keyword evidence="2" id="KW-1185">Reference proteome</keyword>
<reference evidence="2" key="1">
    <citation type="journal article" date="2019" name="Int. J. Syst. Evol. Microbiol.">
        <title>The Global Catalogue of Microorganisms (GCM) 10K type strain sequencing project: providing services to taxonomists for standard genome sequencing and annotation.</title>
        <authorList>
            <consortium name="The Broad Institute Genomics Platform"/>
            <consortium name="The Broad Institute Genome Sequencing Center for Infectious Disease"/>
            <person name="Wu L."/>
            <person name="Ma J."/>
        </authorList>
    </citation>
    <scope>NUCLEOTIDE SEQUENCE [LARGE SCALE GENOMIC DNA]</scope>
    <source>
        <strain evidence="2">KCTC 42247</strain>
    </source>
</reference>
<organism evidence="1 2">
    <name type="scientific">Sphingobacterium populi</name>
    <dbReference type="NCBI Taxonomy" id="1812824"/>
    <lineage>
        <taxon>Bacteria</taxon>
        <taxon>Pseudomonadati</taxon>
        <taxon>Bacteroidota</taxon>
        <taxon>Sphingobacteriia</taxon>
        <taxon>Sphingobacteriales</taxon>
        <taxon>Sphingobacteriaceae</taxon>
        <taxon>Sphingobacterium</taxon>
    </lineage>
</organism>
<sequence length="103" mass="11414">MEFKGTKGKWTTTYDDFDDSYGVRLVEEGWSFGKIYIAQGISQGETEGYADALLISKAPEMLNLLYTIVSDFENSSKSSSAILMESLEKAKELIKSATEVTHA</sequence>